<dbReference type="SUPFAM" id="SSF49785">
    <property type="entry name" value="Galactose-binding domain-like"/>
    <property type="match status" value="1"/>
</dbReference>
<feature type="domain" description="PITH" evidence="2">
    <location>
        <begin position="1"/>
        <end position="150"/>
    </location>
</feature>
<name>K1WN60_TRIAC</name>
<dbReference type="eggNOG" id="KOG1730">
    <property type="taxonomic scope" value="Eukaryota"/>
</dbReference>
<dbReference type="OrthoDB" id="2635at2759"/>
<dbReference type="EMBL" id="AMBO01000280">
    <property type="protein sequence ID" value="EKD02539.1"/>
    <property type="molecule type" value="Genomic_DNA"/>
</dbReference>
<dbReference type="InterPro" id="IPR008979">
    <property type="entry name" value="Galactose-bd-like_sf"/>
</dbReference>
<dbReference type="InterPro" id="IPR037047">
    <property type="entry name" value="PITH_dom_sf"/>
</dbReference>
<keyword evidence="4" id="KW-1185">Reference proteome</keyword>
<dbReference type="HOGENOM" id="CLU_072377_2_0_1"/>
<comment type="caution">
    <text evidence="3">The sequence shown here is derived from an EMBL/GenBank/DDBJ whole genome shotgun (WGS) entry which is preliminary data.</text>
</comment>
<dbReference type="Gene3D" id="2.60.120.470">
    <property type="entry name" value="PITH domain"/>
    <property type="match status" value="1"/>
</dbReference>
<gene>
    <name evidence="3" type="ORF">A1Q2_03135</name>
</gene>
<dbReference type="InterPro" id="IPR010400">
    <property type="entry name" value="PITH_dom"/>
</dbReference>
<dbReference type="Pfam" id="PF06201">
    <property type="entry name" value="PITH"/>
    <property type="match status" value="1"/>
</dbReference>
<dbReference type="PANTHER" id="PTHR12175:SF1">
    <property type="entry name" value="PITH DOMAIN-CONTAINING PROTEIN 1"/>
    <property type="match status" value="1"/>
</dbReference>
<reference evidence="3 4" key="1">
    <citation type="journal article" date="2012" name="Eukaryot. Cell">
        <title>Genome sequence of the Trichosporon asahii environmental strain CBS 8904.</title>
        <authorList>
            <person name="Yang R.Y."/>
            <person name="Li H.T."/>
            <person name="Zhu H."/>
            <person name="Zhou G.P."/>
            <person name="Wang M."/>
            <person name="Wang L."/>
        </authorList>
    </citation>
    <scope>NUCLEOTIDE SEQUENCE [LARGE SCALE GENOMIC DNA]</scope>
    <source>
        <strain evidence="3 4">CBS 8904</strain>
    </source>
</reference>
<evidence type="ECO:0000313" key="3">
    <source>
        <dbReference type="EMBL" id="EKD02539.1"/>
    </source>
</evidence>
<evidence type="ECO:0000313" key="4">
    <source>
        <dbReference type="Proteomes" id="UP000006757"/>
    </source>
</evidence>
<dbReference type="AlphaFoldDB" id="K1WN60"/>
<dbReference type="PANTHER" id="PTHR12175">
    <property type="entry name" value="AD039 HT014 THIOREDOXIN FAMILY TRP26"/>
    <property type="match status" value="1"/>
</dbReference>
<evidence type="ECO:0000259" key="2">
    <source>
        <dbReference type="PROSITE" id="PS51532"/>
    </source>
</evidence>
<comment type="similarity">
    <text evidence="1">Belongs to the PITHD1 family.</text>
</comment>
<organism evidence="3 4">
    <name type="scientific">Trichosporon asahii var. asahii (strain CBS 8904)</name>
    <name type="common">Yeast</name>
    <dbReference type="NCBI Taxonomy" id="1220162"/>
    <lineage>
        <taxon>Eukaryota</taxon>
        <taxon>Fungi</taxon>
        <taxon>Dikarya</taxon>
        <taxon>Basidiomycota</taxon>
        <taxon>Agaricomycotina</taxon>
        <taxon>Tremellomycetes</taxon>
        <taxon>Trichosporonales</taxon>
        <taxon>Trichosporonaceae</taxon>
        <taxon>Trichosporon</taxon>
    </lineage>
</organism>
<dbReference type="InterPro" id="IPR045099">
    <property type="entry name" value="PITH1-like"/>
</dbReference>
<accession>K1WN60</accession>
<evidence type="ECO:0000256" key="1">
    <source>
        <dbReference type="ARBA" id="ARBA00025788"/>
    </source>
</evidence>
<dbReference type="GO" id="GO:0005737">
    <property type="term" value="C:cytoplasm"/>
    <property type="evidence" value="ECO:0007669"/>
    <property type="project" value="UniProtKB-ARBA"/>
</dbReference>
<dbReference type="Proteomes" id="UP000006757">
    <property type="component" value="Unassembled WGS sequence"/>
</dbReference>
<sequence>MPCHVECHEDHDHDIPLESGPQDSLYKVVDTEHVRALNADGGPEKGKVVIKDWANRDDETIFANGAGLDFSDAEDREPTQTFEVVDTREPAEYQVKAAKFASVTSLALFFPHNISEGDDDETTRVYYVGLRGSWRPLPNALGQIVYEAAPRPTDHKVKGDAMAAAPRQGF</sequence>
<dbReference type="FunCoup" id="K1WN60">
    <property type="interactions" value="456"/>
</dbReference>
<dbReference type="PROSITE" id="PS51532">
    <property type="entry name" value="PITH"/>
    <property type="match status" value="1"/>
</dbReference>
<protein>
    <recommendedName>
        <fullName evidence="2">PITH domain-containing protein</fullName>
    </recommendedName>
</protein>
<dbReference type="InParanoid" id="K1WN60"/>
<dbReference type="GO" id="GO:0005634">
    <property type="term" value="C:nucleus"/>
    <property type="evidence" value="ECO:0007669"/>
    <property type="project" value="TreeGrafter"/>
</dbReference>
<proteinExistence type="inferred from homology"/>